<dbReference type="EC" id="3.1.4.-" evidence="2"/>
<keyword evidence="2" id="KW-0479">Metal-binding</keyword>
<organism evidence="4 5">
    <name type="scientific">Desulfatibacillum alkenivorans DSM 16219</name>
    <dbReference type="NCBI Taxonomy" id="1121393"/>
    <lineage>
        <taxon>Bacteria</taxon>
        <taxon>Pseudomonadati</taxon>
        <taxon>Thermodesulfobacteriota</taxon>
        <taxon>Desulfobacteria</taxon>
        <taxon>Desulfobacterales</taxon>
        <taxon>Desulfatibacillaceae</taxon>
        <taxon>Desulfatibacillum</taxon>
    </lineage>
</organism>
<protein>
    <recommendedName>
        <fullName evidence="2">Phosphoesterase</fullName>
        <ecNumber evidence="2">3.1.4.-</ecNumber>
    </recommendedName>
</protein>
<dbReference type="EMBL" id="FQZU01000005">
    <property type="protein sequence ID" value="SHJ26166.1"/>
    <property type="molecule type" value="Genomic_DNA"/>
</dbReference>
<gene>
    <name evidence="4" type="ORF">SAMN02745216_01334</name>
</gene>
<comment type="similarity">
    <text evidence="1 2">Belongs to the metallophosphoesterase superfamily. YfcE family.</text>
</comment>
<dbReference type="InterPro" id="IPR029052">
    <property type="entry name" value="Metallo-depent_PP-like"/>
</dbReference>
<evidence type="ECO:0000256" key="1">
    <source>
        <dbReference type="ARBA" id="ARBA00008950"/>
    </source>
</evidence>
<sequence length="161" mass="17651">MTKIGVISDTHLRMPNEQMFRLAERQFKDVSMVLHAGDLVSIRVLDAFIDKKVVAVCGNMCEMDSTQVLNPKEVITVEGVRIGLIHGYGSRTGLEDRIFKEFDDVEAIVYGHTHSPANHLKQGVLMFNPGAFTSYSMGAETGTVGVLTVDEKGISGEILPL</sequence>
<dbReference type="InterPro" id="IPR000979">
    <property type="entry name" value="Phosphodiesterase_MJ0936/Vps29"/>
</dbReference>
<dbReference type="GO" id="GO:0016787">
    <property type="term" value="F:hydrolase activity"/>
    <property type="evidence" value="ECO:0007669"/>
    <property type="project" value="UniProtKB-UniRule"/>
</dbReference>
<keyword evidence="5" id="KW-1185">Reference proteome</keyword>
<name>A0A1M6HVC7_9BACT</name>
<dbReference type="NCBIfam" id="TIGR00040">
    <property type="entry name" value="yfcE"/>
    <property type="match status" value="1"/>
</dbReference>
<dbReference type="PANTHER" id="PTHR11124">
    <property type="entry name" value="VACUOLAR SORTING PROTEIN VPS29"/>
    <property type="match status" value="1"/>
</dbReference>
<dbReference type="GO" id="GO:0046872">
    <property type="term" value="F:metal ion binding"/>
    <property type="evidence" value="ECO:0007669"/>
    <property type="project" value="UniProtKB-KW"/>
</dbReference>
<evidence type="ECO:0000259" key="3">
    <source>
        <dbReference type="Pfam" id="PF12850"/>
    </source>
</evidence>
<evidence type="ECO:0000313" key="4">
    <source>
        <dbReference type="EMBL" id="SHJ26166.1"/>
    </source>
</evidence>
<dbReference type="RefSeq" id="WP_073474228.1">
    <property type="nucleotide sequence ID" value="NZ_FQZU01000005.1"/>
</dbReference>
<dbReference type="OrthoDB" id="9785951at2"/>
<accession>A0A1M6HVC7</accession>
<feature type="domain" description="Calcineurin-like phosphoesterase" evidence="3">
    <location>
        <begin position="3"/>
        <end position="151"/>
    </location>
</feature>
<evidence type="ECO:0000256" key="2">
    <source>
        <dbReference type="RuleBase" id="RU362039"/>
    </source>
</evidence>
<dbReference type="Pfam" id="PF12850">
    <property type="entry name" value="Metallophos_2"/>
    <property type="match status" value="1"/>
</dbReference>
<proteinExistence type="inferred from homology"/>
<dbReference type="InterPro" id="IPR024654">
    <property type="entry name" value="Calcineurin-like_PHP_lpxH"/>
</dbReference>
<dbReference type="AlphaFoldDB" id="A0A1M6HVC7"/>
<dbReference type="STRING" id="1121393.SAMN02745216_01334"/>
<evidence type="ECO:0000313" key="5">
    <source>
        <dbReference type="Proteomes" id="UP000183994"/>
    </source>
</evidence>
<comment type="cofactor">
    <cofactor evidence="2">
        <name>a divalent metal cation</name>
        <dbReference type="ChEBI" id="CHEBI:60240"/>
    </cofactor>
</comment>
<reference evidence="5" key="1">
    <citation type="submission" date="2016-11" db="EMBL/GenBank/DDBJ databases">
        <authorList>
            <person name="Varghese N."/>
            <person name="Submissions S."/>
        </authorList>
    </citation>
    <scope>NUCLEOTIDE SEQUENCE [LARGE SCALE GENOMIC DNA]</scope>
    <source>
        <strain evidence="5">DSM 16219</strain>
    </source>
</reference>
<dbReference type="SUPFAM" id="SSF56300">
    <property type="entry name" value="Metallo-dependent phosphatases"/>
    <property type="match status" value="1"/>
</dbReference>
<dbReference type="Proteomes" id="UP000183994">
    <property type="component" value="Unassembled WGS sequence"/>
</dbReference>
<dbReference type="Gene3D" id="3.60.21.10">
    <property type="match status" value="1"/>
</dbReference>